<organism evidence="1">
    <name type="scientific">marine metagenome</name>
    <dbReference type="NCBI Taxonomy" id="408172"/>
    <lineage>
        <taxon>unclassified sequences</taxon>
        <taxon>metagenomes</taxon>
        <taxon>ecological metagenomes</taxon>
    </lineage>
</organism>
<dbReference type="AlphaFoldDB" id="A0A381QSB3"/>
<evidence type="ECO:0008006" key="2">
    <source>
        <dbReference type="Google" id="ProtNLM"/>
    </source>
</evidence>
<gene>
    <name evidence="1" type="ORF">METZ01_LOCUS34708</name>
</gene>
<sequence length="418" mass="48069">MKLIKPFCGLRPTRGLASRVASHPYDVLNRKEATEIAHGNPYSFLHINKPEIDFDSKTDAHDRKVYQKGRENLDQFIEQGVFQLDEEANYYVYKQIMGTHEQVGLVAVASVEAYEKNLIKKHEFTRPDKEDDRVRHMESLSAQVGPVFLTYKSVDAVNELIEQTMKTEPEYDFEADFNTRHVFWVVNDRNMVAKIDTAFGEVNHLYVADGHHRSAAAQRIKRLSQGRNPNHTGKESYNFFLVVLFPDKQVQILDYNRVVKIESNIFPTRLLNDIGKYFDVIKVENATMAKPSIPRCFGLYLNNYWYQLTVNNKLRAQIDENNPTESLDVSIMQNTVFEPLLGIKNQRTDKRVDFVGGIRGLEELEKRVNSGEWQAAVAFYPTSVESLMAIADADEVMPPKSTWFEPKLKSGLVVHMLD</sequence>
<dbReference type="Pfam" id="PF06245">
    <property type="entry name" value="DUF1015"/>
    <property type="match status" value="1"/>
</dbReference>
<accession>A0A381QSB3</accession>
<dbReference type="PIRSF" id="PIRSF033563">
    <property type="entry name" value="UCP033563"/>
    <property type="match status" value="1"/>
</dbReference>
<protein>
    <recommendedName>
        <fullName evidence="2">DUF1015 domain-containing protein</fullName>
    </recommendedName>
</protein>
<evidence type="ECO:0000313" key="1">
    <source>
        <dbReference type="EMBL" id="SUZ81854.1"/>
    </source>
</evidence>
<dbReference type="PANTHER" id="PTHR36454:SF1">
    <property type="entry name" value="DUF1015 DOMAIN-CONTAINING PROTEIN"/>
    <property type="match status" value="1"/>
</dbReference>
<proteinExistence type="predicted"/>
<dbReference type="PANTHER" id="PTHR36454">
    <property type="entry name" value="LMO2823 PROTEIN"/>
    <property type="match status" value="1"/>
</dbReference>
<name>A0A381QSB3_9ZZZZ</name>
<dbReference type="EMBL" id="UINC01001483">
    <property type="protein sequence ID" value="SUZ81854.1"/>
    <property type="molecule type" value="Genomic_DNA"/>
</dbReference>
<reference evidence="1" key="1">
    <citation type="submission" date="2018-05" db="EMBL/GenBank/DDBJ databases">
        <authorList>
            <person name="Lanie J.A."/>
            <person name="Ng W.-L."/>
            <person name="Kazmierczak K.M."/>
            <person name="Andrzejewski T.M."/>
            <person name="Davidsen T.M."/>
            <person name="Wayne K.J."/>
            <person name="Tettelin H."/>
            <person name="Glass J.I."/>
            <person name="Rusch D."/>
            <person name="Podicherti R."/>
            <person name="Tsui H.-C.T."/>
            <person name="Winkler M.E."/>
        </authorList>
    </citation>
    <scope>NUCLEOTIDE SEQUENCE</scope>
</reference>
<dbReference type="InterPro" id="IPR008323">
    <property type="entry name" value="UCP033563"/>
</dbReference>